<dbReference type="PANTHER" id="PTHR24006">
    <property type="entry name" value="UBIQUITIN CARBOXYL-TERMINAL HYDROLASE"/>
    <property type="match status" value="1"/>
</dbReference>
<dbReference type="InterPro" id="IPR038765">
    <property type="entry name" value="Papain-like_cys_pep_sf"/>
</dbReference>
<accession>A0A9Q8L968</accession>
<dbReference type="OMA" id="WILTHRS"/>
<dbReference type="GO" id="GO:0005634">
    <property type="term" value="C:nucleus"/>
    <property type="evidence" value="ECO:0007669"/>
    <property type="project" value="TreeGrafter"/>
</dbReference>
<dbReference type="Gene3D" id="3.90.70.10">
    <property type="entry name" value="Cysteine proteinases"/>
    <property type="match status" value="1"/>
</dbReference>
<dbReference type="Pfam" id="PF00443">
    <property type="entry name" value="UCH"/>
    <property type="match status" value="1"/>
</dbReference>
<dbReference type="GO" id="GO:0016579">
    <property type="term" value="P:protein deubiquitination"/>
    <property type="evidence" value="ECO:0007669"/>
    <property type="project" value="InterPro"/>
</dbReference>
<sequence length="466" mass="52215">MARTKTEASRHATLREICSNISRETLDVALSKLSEDAASELLQAVSTVVVAKPMPARKKTSTSSSGPRQSGVSKKPRKPMKKNPYARRKKKPAASQPTPGWTVDAANAASKGLYNEGTWCYRNALLQCLLHMPAYCNALAIMHPKCTLGARRCVRCALKSVATRYWGRSQFPANAFANPGADLDAALRRAISPEDVRIGEDIHRPMQSCPFDIWEVGFVEQLHGGKDTTNKDSPMITSTFQIQTKEVWTCHTCLRFYDNVASVTERGIDVGITKPKPGLPLEEYIDNEWATWDVPRTCENPACADSAPGSSDRPPQIMRRIITSGPDVLVIRFRRFGFKTNKTGEEITVPTIVDGKTMMYRVEDRLDHVTSFPEELDLSQYVEGDARLVYKIEGVVSHRGQTIERGHYVATVRRKNGRGINIVNDSRVIEVRNKKRFIDMMNDPGKADEDYKDFRPCVLFYRKTAG</sequence>
<dbReference type="Proteomes" id="UP000756132">
    <property type="component" value="Chromosome 2"/>
</dbReference>
<reference evidence="3" key="2">
    <citation type="journal article" date="2022" name="Microb. Genom.">
        <title>A chromosome-scale genome assembly of the tomato pathogen Cladosporium fulvum reveals a compartmentalized genome architecture and the presence of a dispensable chromosome.</title>
        <authorList>
            <person name="Zaccaron A.Z."/>
            <person name="Chen L.H."/>
            <person name="Samaras A."/>
            <person name="Stergiopoulos I."/>
        </authorList>
    </citation>
    <scope>NUCLEOTIDE SEQUENCE</scope>
    <source>
        <strain evidence="3">Race5_Kim</strain>
    </source>
</reference>
<feature type="domain" description="USP" evidence="2">
    <location>
        <begin position="111"/>
        <end position="464"/>
    </location>
</feature>
<reference evidence="3" key="1">
    <citation type="submission" date="2021-12" db="EMBL/GenBank/DDBJ databases">
        <authorList>
            <person name="Zaccaron A."/>
            <person name="Stergiopoulos I."/>
        </authorList>
    </citation>
    <scope>NUCLEOTIDE SEQUENCE</scope>
    <source>
        <strain evidence="3">Race5_Kim</strain>
    </source>
</reference>
<dbReference type="SUPFAM" id="SSF54001">
    <property type="entry name" value="Cysteine proteinases"/>
    <property type="match status" value="1"/>
</dbReference>
<evidence type="ECO:0000256" key="1">
    <source>
        <dbReference type="SAM" id="MobiDB-lite"/>
    </source>
</evidence>
<dbReference type="KEGG" id="ffu:CLAFUR5_02878"/>
<dbReference type="OrthoDB" id="289038at2759"/>
<keyword evidence="4" id="KW-1185">Reference proteome</keyword>
<dbReference type="GeneID" id="71982756"/>
<proteinExistence type="predicted"/>
<dbReference type="GO" id="GO:0004843">
    <property type="term" value="F:cysteine-type deubiquitinase activity"/>
    <property type="evidence" value="ECO:0007669"/>
    <property type="project" value="InterPro"/>
</dbReference>
<protein>
    <recommendedName>
        <fullName evidence="2">USP domain-containing protein</fullName>
    </recommendedName>
</protein>
<dbReference type="CDD" id="cd02257">
    <property type="entry name" value="Peptidase_C19"/>
    <property type="match status" value="1"/>
</dbReference>
<feature type="compositionally biased region" description="Polar residues" evidence="1">
    <location>
        <begin position="61"/>
        <end position="72"/>
    </location>
</feature>
<name>A0A9Q8L968_PASFU</name>
<gene>
    <name evidence="3" type="ORF">CLAFUR5_02878</name>
</gene>
<dbReference type="AlphaFoldDB" id="A0A9Q8L968"/>
<dbReference type="RefSeq" id="XP_047757601.1">
    <property type="nucleotide sequence ID" value="XM_047902026.1"/>
</dbReference>
<dbReference type="EMBL" id="CP090164">
    <property type="protein sequence ID" value="UJO13235.1"/>
    <property type="molecule type" value="Genomic_DNA"/>
</dbReference>
<evidence type="ECO:0000313" key="4">
    <source>
        <dbReference type="Proteomes" id="UP000756132"/>
    </source>
</evidence>
<evidence type="ECO:0000313" key="3">
    <source>
        <dbReference type="EMBL" id="UJO13235.1"/>
    </source>
</evidence>
<feature type="region of interest" description="Disordered" evidence="1">
    <location>
        <begin position="53"/>
        <end position="102"/>
    </location>
</feature>
<organism evidence="3 4">
    <name type="scientific">Passalora fulva</name>
    <name type="common">Tomato leaf mold</name>
    <name type="synonym">Cladosporium fulvum</name>
    <dbReference type="NCBI Taxonomy" id="5499"/>
    <lineage>
        <taxon>Eukaryota</taxon>
        <taxon>Fungi</taxon>
        <taxon>Dikarya</taxon>
        <taxon>Ascomycota</taxon>
        <taxon>Pezizomycotina</taxon>
        <taxon>Dothideomycetes</taxon>
        <taxon>Dothideomycetidae</taxon>
        <taxon>Mycosphaerellales</taxon>
        <taxon>Mycosphaerellaceae</taxon>
        <taxon>Fulvia</taxon>
    </lineage>
</organism>
<dbReference type="PROSITE" id="PS50235">
    <property type="entry name" value="USP_3"/>
    <property type="match status" value="1"/>
</dbReference>
<dbReference type="InterPro" id="IPR028889">
    <property type="entry name" value="USP"/>
</dbReference>
<evidence type="ECO:0000259" key="2">
    <source>
        <dbReference type="PROSITE" id="PS50235"/>
    </source>
</evidence>
<dbReference type="InterPro" id="IPR001394">
    <property type="entry name" value="Peptidase_C19_UCH"/>
</dbReference>
<dbReference type="InterPro" id="IPR050164">
    <property type="entry name" value="Peptidase_C19"/>
</dbReference>
<feature type="compositionally biased region" description="Basic residues" evidence="1">
    <location>
        <begin position="74"/>
        <end position="92"/>
    </location>
</feature>
<dbReference type="GO" id="GO:0005829">
    <property type="term" value="C:cytosol"/>
    <property type="evidence" value="ECO:0007669"/>
    <property type="project" value="TreeGrafter"/>
</dbReference>